<name>A0A1I8JS32_9PLAT</name>
<dbReference type="AlphaFoldDB" id="A0A1I8JS32"/>
<feature type="compositionally biased region" description="Low complexity" evidence="1">
    <location>
        <begin position="675"/>
        <end position="695"/>
    </location>
</feature>
<dbReference type="GO" id="GO:0005634">
    <property type="term" value="C:nucleus"/>
    <property type="evidence" value="ECO:0007669"/>
    <property type="project" value="TreeGrafter"/>
</dbReference>
<dbReference type="GO" id="GO:0016075">
    <property type="term" value="P:rRNA catabolic process"/>
    <property type="evidence" value="ECO:0007669"/>
    <property type="project" value="TreeGrafter"/>
</dbReference>
<organism evidence="3 4">
    <name type="scientific">Macrostomum lignano</name>
    <dbReference type="NCBI Taxonomy" id="282301"/>
    <lineage>
        <taxon>Eukaryota</taxon>
        <taxon>Metazoa</taxon>
        <taxon>Spiralia</taxon>
        <taxon>Lophotrochozoa</taxon>
        <taxon>Platyhelminthes</taxon>
        <taxon>Rhabditophora</taxon>
        <taxon>Macrostomorpha</taxon>
        <taxon>Macrostomida</taxon>
        <taxon>Macrostomidae</taxon>
        <taxon>Macrostomum</taxon>
    </lineage>
</organism>
<dbReference type="Proteomes" id="UP000095280">
    <property type="component" value="Unplaced"/>
</dbReference>
<dbReference type="Gene3D" id="1.25.40.1050">
    <property type="match status" value="1"/>
</dbReference>
<dbReference type="GO" id="GO:0004534">
    <property type="term" value="F:5'-3' RNA exonuclease activity"/>
    <property type="evidence" value="ECO:0007669"/>
    <property type="project" value="TreeGrafter"/>
</dbReference>
<protein>
    <submittedName>
        <fullName evidence="4">XRN_M domain-containing protein</fullName>
    </submittedName>
</protein>
<evidence type="ECO:0000256" key="1">
    <source>
        <dbReference type="SAM" id="MobiDB-lite"/>
    </source>
</evidence>
<dbReference type="GO" id="GO:0000956">
    <property type="term" value="P:nuclear-transcribed mRNA catabolic process"/>
    <property type="evidence" value="ECO:0007669"/>
    <property type="project" value="TreeGrafter"/>
</dbReference>
<feature type="domain" description="Xrn1 helical" evidence="2">
    <location>
        <begin position="65"/>
        <end position="133"/>
    </location>
</feature>
<proteinExistence type="predicted"/>
<dbReference type="InterPro" id="IPR041412">
    <property type="entry name" value="Xrn1_helical"/>
</dbReference>
<evidence type="ECO:0000259" key="2">
    <source>
        <dbReference type="Pfam" id="PF17846"/>
    </source>
</evidence>
<accession>A0A1I8JS32</accession>
<feature type="region of interest" description="Disordered" evidence="1">
    <location>
        <begin position="675"/>
        <end position="701"/>
    </location>
</feature>
<dbReference type="WBParaSite" id="snap_masked-unitig_44614-processed-gene-0.0-mRNA-1">
    <property type="protein sequence ID" value="snap_masked-unitig_44614-processed-gene-0.0-mRNA-1"/>
    <property type="gene ID" value="snap_masked-unitig_44614-processed-gene-0.0"/>
</dbReference>
<dbReference type="Gene3D" id="2.170.260.40">
    <property type="match status" value="1"/>
</dbReference>
<reference evidence="4" key="1">
    <citation type="submission" date="2016-11" db="UniProtKB">
        <authorList>
            <consortium name="WormBaseParasite"/>
        </authorList>
    </citation>
    <scope>IDENTIFICATION</scope>
</reference>
<dbReference type="PANTHER" id="PTHR12341">
    <property type="entry name" value="5'-&gt;3' EXORIBONUCLEASE"/>
    <property type="match status" value="1"/>
</dbReference>
<dbReference type="InterPro" id="IPR047007">
    <property type="entry name" value="XRN1_D1_sf"/>
</dbReference>
<dbReference type="Pfam" id="PF17846">
    <property type="entry name" value="XRN_M"/>
    <property type="match status" value="1"/>
</dbReference>
<evidence type="ECO:0000313" key="3">
    <source>
        <dbReference type="Proteomes" id="UP000095280"/>
    </source>
</evidence>
<evidence type="ECO:0000313" key="4">
    <source>
        <dbReference type="WBParaSite" id="snap_masked-unitig_44614-processed-gene-0.0-mRNA-1"/>
    </source>
</evidence>
<dbReference type="InterPro" id="IPR027073">
    <property type="entry name" value="5_3_exoribonuclease"/>
</dbReference>
<dbReference type="PANTHER" id="PTHR12341:SF7">
    <property type="entry name" value="5'-3' EXORIBONUCLEASE 1"/>
    <property type="match status" value="1"/>
</dbReference>
<sequence length="701" mass="76215">MACNFDETRTERVGRPESTLRGLQATSRTCATSRTWTCSSTSATRFLPFPAAHGRPARGQRAPCCPDCLRPLMDSVDLAVQQFYPAEFETDLNGKKQDWEARGADPFMMTEDELLAAMRPRLPQLTDEERARNCFPAAPAWDPASRNCRRTEIEPFGFRISADKLAPARVAAPPTCPAFPCCAACHFTRRAAQSRREGFASRGENTVLTFTDCEFDKDRVQRAAAALLGKTVLAGWPHLSEVHAVAPTTRRYTLGADGAIQCEQLSDRDAALMKSQWDLVRQESWNRYGISVGDETALSADRQDAAGPCAGLRPGRHPPQAPQWSQGALPFVLQRCLPEAVPESGPALRMEDVLPVGELAFVAKGNWYGMSGPVLGFKQTKVRLQLRASPATWCPASPARCLVTLPQQPKKPLSPSDLDANVSSSATDTRSRRLNIGLELKFNRAEQVLCDYAAEFPELFRCPGRQARSLGHWRPVSRGQIWGGAEPPVERLTSSCAACRATEPSGCLSGSSILSGRSVSLIRQALDSQLPKLPKSDVSATEIPAGHLYRCQSDTKHCQPDPAAVHRLKDRAVRESDPELELLLDEPFEGGIKIRGVDGCCLVSGTAILNLSHGERTNPNIPAHRGPARTGQISMFSCWADLQQHKQQQGQANQQAKQPAAAAAAAAAQRVVSTSQPWCPPCSSSSLCQQAASPARNQPTA</sequence>
<keyword evidence="3" id="KW-1185">Reference proteome</keyword>
<dbReference type="GO" id="GO:0003723">
    <property type="term" value="F:RNA binding"/>
    <property type="evidence" value="ECO:0007669"/>
    <property type="project" value="TreeGrafter"/>
</dbReference>